<feature type="transmembrane region" description="Helical" evidence="1">
    <location>
        <begin position="30"/>
        <end position="50"/>
    </location>
</feature>
<comment type="caution">
    <text evidence="2">The sequence shown here is derived from an EMBL/GenBank/DDBJ whole genome shotgun (WGS) entry which is preliminary data.</text>
</comment>
<evidence type="ECO:0000256" key="1">
    <source>
        <dbReference type="SAM" id="Phobius"/>
    </source>
</evidence>
<protein>
    <submittedName>
        <fullName evidence="2">Uncharacterized protein</fullName>
    </submittedName>
</protein>
<name>A0ABU0UZY6_ACIBI</name>
<keyword evidence="3" id="KW-1185">Reference proteome</keyword>
<evidence type="ECO:0000313" key="3">
    <source>
        <dbReference type="Proteomes" id="UP001233360"/>
    </source>
</evidence>
<keyword evidence="1" id="KW-1133">Transmembrane helix</keyword>
<organism evidence="2 3">
    <name type="scientific">Acinetobacter baylyi</name>
    <dbReference type="NCBI Taxonomy" id="202950"/>
    <lineage>
        <taxon>Bacteria</taxon>
        <taxon>Pseudomonadati</taxon>
        <taxon>Pseudomonadota</taxon>
        <taxon>Gammaproteobacteria</taxon>
        <taxon>Moraxellales</taxon>
        <taxon>Moraxellaceae</taxon>
        <taxon>Acinetobacter</taxon>
    </lineage>
</organism>
<feature type="transmembrane region" description="Helical" evidence="1">
    <location>
        <begin position="70"/>
        <end position="96"/>
    </location>
</feature>
<feature type="transmembrane region" description="Helical" evidence="1">
    <location>
        <begin position="6"/>
        <end position="23"/>
    </location>
</feature>
<dbReference type="RefSeq" id="WP_307004666.1">
    <property type="nucleotide sequence ID" value="NZ_JAUTBK010000002.1"/>
</dbReference>
<proteinExistence type="predicted"/>
<sequence>MSFLEHLFYFTTLLIIGSLIVRVGWKLKYLIPLVFFGTTISVFLILAKSFPLDWEQIQFFYNGTISINELGLKLLSLVCGAGGVATFLLVVVIIAIRNDVF</sequence>
<evidence type="ECO:0000313" key="2">
    <source>
        <dbReference type="EMBL" id="MDQ1210102.1"/>
    </source>
</evidence>
<keyword evidence="1" id="KW-0472">Membrane</keyword>
<dbReference type="Proteomes" id="UP001233360">
    <property type="component" value="Unassembled WGS sequence"/>
</dbReference>
<accession>A0ABU0UZY6</accession>
<dbReference type="EMBL" id="JAUTBK010000002">
    <property type="protein sequence ID" value="MDQ1210102.1"/>
    <property type="molecule type" value="Genomic_DNA"/>
</dbReference>
<reference evidence="2 3" key="1">
    <citation type="submission" date="2023-07" db="EMBL/GenBank/DDBJ databases">
        <title>Functional and genomic diversity of the sorghum phyllosphere microbiome.</title>
        <authorList>
            <person name="Shade A."/>
        </authorList>
    </citation>
    <scope>NUCLEOTIDE SEQUENCE [LARGE SCALE GENOMIC DNA]</scope>
    <source>
        <strain evidence="2 3">SORGH_AS_0887</strain>
    </source>
</reference>
<keyword evidence="1" id="KW-0812">Transmembrane</keyword>
<gene>
    <name evidence="2" type="ORF">QE380_003025</name>
</gene>